<dbReference type="InterPro" id="IPR023772">
    <property type="entry name" value="DNA-bd_HTH_TetR-type_CS"/>
</dbReference>
<dbReference type="OrthoDB" id="9785164at2"/>
<dbReference type="Proteomes" id="UP000219573">
    <property type="component" value="Unassembled WGS sequence"/>
</dbReference>
<dbReference type="InterPro" id="IPR009057">
    <property type="entry name" value="Homeodomain-like_sf"/>
</dbReference>
<dbReference type="Gene3D" id="1.10.357.10">
    <property type="entry name" value="Tetracycline Repressor, domain 2"/>
    <property type="match status" value="1"/>
</dbReference>
<reference evidence="7" key="1">
    <citation type="submission" date="2017-09" db="EMBL/GenBank/DDBJ databases">
        <authorList>
            <person name="Varghese N."/>
            <person name="Submissions S."/>
        </authorList>
    </citation>
    <scope>NUCLEOTIDE SEQUENCE [LARGE SCALE GENOMIC DNA]</scope>
    <source>
        <strain evidence="7">MSL47</strain>
    </source>
</reference>
<evidence type="ECO:0000313" key="6">
    <source>
        <dbReference type="EMBL" id="SNY33716.1"/>
    </source>
</evidence>
<accession>A0A285HFV1</accession>
<dbReference type="InterPro" id="IPR041490">
    <property type="entry name" value="KstR2_TetR_C"/>
</dbReference>
<dbReference type="InterPro" id="IPR050624">
    <property type="entry name" value="HTH-type_Tx_Regulator"/>
</dbReference>
<dbReference type="EMBL" id="OBDZ01000017">
    <property type="protein sequence ID" value="SNY33716.1"/>
    <property type="molecule type" value="Genomic_DNA"/>
</dbReference>
<keyword evidence="2 4" id="KW-0238">DNA-binding</keyword>
<dbReference type="FunFam" id="1.10.10.60:FF:000141">
    <property type="entry name" value="TetR family transcriptional regulator"/>
    <property type="match status" value="1"/>
</dbReference>
<dbReference type="SUPFAM" id="SSF46689">
    <property type="entry name" value="Homeodomain-like"/>
    <property type="match status" value="1"/>
</dbReference>
<dbReference type="Gene3D" id="1.10.10.60">
    <property type="entry name" value="Homeodomain-like"/>
    <property type="match status" value="1"/>
</dbReference>
<dbReference type="PANTHER" id="PTHR43479">
    <property type="entry name" value="ACREF/ENVCD OPERON REPRESSOR-RELATED"/>
    <property type="match status" value="1"/>
</dbReference>
<protein>
    <submittedName>
        <fullName evidence="6">Transcriptional regulator, TetR family</fullName>
    </submittedName>
</protein>
<dbReference type="SUPFAM" id="SSF48498">
    <property type="entry name" value="Tetracyclin repressor-like, C-terminal domain"/>
    <property type="match status" value="1"/>
</dbReference>
<evidence type="ECO:0000256" key="3">
    <source>
        <dbReference type="ARBA" id="ARBA00023163"/>
    </source>
</evidence>
<dbReference type="GO" id="GO:0045892">
    <property type="term" value="P:negative regulation of DNA-templated transcription"/>
    <property type="evidence" value="ECO:0007669"/>
    <property type="project" value="UniProtKB-ARBA"/>
</dbReference>
<name>A0A285HFV1_9FIRM</name>
<dbReference type="PROSITE" id="PS50977">
    <property type="entry name" value="HTH_TETR_2"/>
    <property type="match status" value="1"/>
</dbReference>
<evidence type="ECO:0000259" key="5">
    <source>
        <dbReference type="PROSITE" id="PS50977"/>
    </source>
</evidence>
<dbReference type="RefSeq" id="WP_097018358.1">
    <property type="nucleotide sequence ID" value="NZ_OBDZ01000017.1"/>
</dbReference>
<dbReference type="PANTHER" id="PTHR43479:SF11">
    <property type="entry name" value="ACREF_ENVCD OPERON REPRESSOR-RELATED"/>
    <property type="match status" value="1"/>
</dbReference>
<sequence>MEEKSKKERLIQAAIKLFAQQGYHNTTVAEIADEAGVAKGTVYWYFSSKEELFWGIIVSGAELVNNKLAKEAEQNNKTAVEKIEAIIRLHISYFKKGKNIVKMTQECSASPGENFYKEIQQLRKVAINSVAKIIKEGQENGELVADIQAKELANFILGAIGGAYNPSIYELEDVEETTDLILKIIFKGIKV</sequence>
<dbReference type="Pfam" id="PF17932">
    <property type="entry name" value="TetR_C_24"/>
    <property type="match status" value="1"/>
</dbReference>
<keyword evidence="7" id="KW-1185">Reference proteome</keyword>
<dbReference type="GO" id="GO:0003677">
    <property type="term" value="F:DNA binding"/>
    <property type="evidence" value="ECO:0007669"/>
    <property type="project" value="UniProtKB-UniRule"/>
</dbReference>
<feature type="DNA-binding region" description="H-T-H motif" evidence="4">
    <location>
        <begin position="27"/>
        <end position="46"/>
    </location>
</feature>
<dbReference type="PROSITE" id="PS01081">
    <property type="entry name" value="HTH_TETR_1"/>
    <property type="match status" value="1"/>
</dbReference>
<gene>
    <name evidence="6" type="ORF">SAMN06265827_11760</name>
</gene>
<dbReference type="InterPro" id="IPR036271">
    <property type="entry name" value="Tet_transcr_reg_TetR-rel_C_sf"/>
</dbReference>
<evidence type="ECO:0000256" key="4">
    <source>
        <dbReference type="PROSITE-ProRule" id="PRU00335"/>
    </source>
</evidence>
<proteinExistence type="predicted"/>
<organism evidence="6 7">
    <name type="scientific">Orenia metallireducens</name>
    <dbReference type="NCBI Taxonomy" id="1413210"/>
    <lineage>
        <taxon>Bacteria</taxon>
        <taxon>Bacillati</taxon>
        <taxon>Bacillota</taxon>
        <taxon>Clostridia</taxon>
        <taxon>Halanaerobiales</taxon>
        <taxon>Halobacteroidaceae</taxon>
        <taxon>Orenia</taxon>
    </lineage>
</organism>
<evidence type="ECO:0000256" key="2">
    <source>
        <dbReference type="ARBA" id="ARBA00023125"/>
    </source>
</evidence>
<dbReference type="PRINTS" id="PR00455">
    <property type="entry name" value="HTHTETR"/>
</dbReference>
<keyword evidence="3" id="KW-0804">Transcription</keyword>
<keyword evidence="1" id="KW-0805">Transcription regulation</keyword>
<evidence type="ECO:0000313" key="7">
    <source>
        <dbReference type="Proteomes" id="UP000219573"/>
    </source>
</evidence>
<feature type="domain" description="HTH tetR-type" evidence="5">
    <location>
        <begin position="4"/>
        <end position="64"/>
    </location>
</feature>
<dbReference type="InterPro" id="IPR001647">
    <property type="entry name" value="HTH_TetR"/>
</dbReference>
<dbReference type="AlphaFoldDB" id="A0A285HFV1"/>
<evidence type="ECO:0000256" key="1">
    <source>
        <dbReference type="ARBA" id="ARBA00023015"/>
    </source>
</evidence>
<dbReference type="Pfam" id="PF00440">
    <property type="entry name" value="TetR_N"/>
    <property type="match status" value="1"/>
</dbReference>